<protein>
    <submittedName>
        <fullName evidence="2">Formate dehydrogenase</fullName>
    </submittedName>
</protein>
<evidence type="ECO:0000313" key="2">
    <source>
        <dbReference type="EMBL" id="GIP52607.1"/>
    </source>
</evidence>
<gene>
    <name evidence="2" type="ORF">J42TS3_16420</name>
</gene>
<name>A0ABQ4M9E6_9BACL</name>
<sequence>MNESKFFRQFRELREQTLSLAESVSPDLIDIVPSGFNNSIRWNLGHILVAWDHGIFPKINESRRIPQKYHFMFPKGSRPSAWTEEPPAYEEIVSRLRSQVDEIITASDGKLNDLVAQPFLRVKYVRGMFTFHLREEEHHLNCMRRIIAAAESAPAVE</sequence>
<evidence type="ECO:0000313" key="3">
    <source>
        <dbReference type="Proteomes" id="UP000679992"/>
    </source>
</evidence>
<comment type="caution">
    <text evidence="2">The sequence shown here is derived from an EMBL/GenBank/DDBJ whole genome shotgun (WGS) entry which is preliminary data.</text>
</comment>
<dbReference type="RefSeq" id="WP_213654369.1">
    <property type="nucleotide sequence ID" value="NZ_BOSL01000004.1"/>
</dbReference>
<reference evidence="2 3" key="1">
    <citation type="submission" date="2021-03" db="EMBL/GenBank/DDBJ databases">
        <title>Antimicrobial resistance genes in bacteria isolated from Japanese honey, and their potential for conferring macrolide and lincosamide resistance in the American foulbrood pathogen Paenibacillus larvae.</title>
        <authorList>
            <person name="Okamoto M."/>
            <person name="Kumagai M."/>
            <person name="Kanamori H."/>
            <person name="Takamatsu D."/>
        </authorList>
    </citation>
    <scope>NUCLEOTIDE SEQUENCE [LARGE SCALE GENOMIC DNA]</scope>
    <source>
        <strain evidence="2 3">J42TS3</strain>
    </source>
</reference>
<dbReference type="Proteomes" id="UP000679992">
    <property type="component" value="Unassembled WGS sequence"/>
</dbReference>
<dbReference type="InterPro" id="IPR034660">
    <property type="entry name" value="DinB/YfiT-like"/>
</dbReference>
<dbReference type="SUPFAM" id="SSF109854">
    <property type="entry name" value="DinB/YfiT-like putative metalloenzymes"/>
    <property type="match status" value="1"/>
</dbReference>
<dbReference type="Pfam" id="PF12867">
    <property type="entry name" value="DinB_2"/>
    <property type="match status" value="1"/>
</dbReference>
<feature type="domain" description="DinB-like" evidence="1">
    <location>
        <begin position="9"/>
        <end position="143"/>
    </location>
</feature>
<proteinExistence type="predicted"/>
<accession>A0ABQ4M9E6</accession>
<organism evidence="2 3">
    <name type="scientific">Paenibacillus vini</name>
    <dbReference type="NCBI Taxonomy" id="1476024"/>
    <lineage>
        <taxon>Bacteria</taxon>
        <taxon>Bacillati</taxon>
        <taxon>Bacillota</taxon>
        <taxon>Bacilli</taxon>
        <taxon>Bacillales</taxon>
        <taxon>Paenibacillaceae</taxon>
        <taxon>Paenibacillus</taxon>
    </lineage>
</organism>
<dbReference type="Gene3D" id="1.20.120.450">
    <property type="entry name" value="dinb family like domain"/>
    <property type="match status" value="1"/>
</dbReference>
<keyword evidence="3" id="KW-1185">Reference proteome</keyword>
<dbReference type="EMBL" id="BOSL01000004">
    <property type="protein sequence ID" value="GIP52607.1"/>
    <property type="molecule type" value="Genomic_DNA"/>
</dbReference>
<dbReference type="InterPro" id="IPR024775">
    <property type="entry name" value="DinB-like"/>
</dbReference>
<evidence type="ECO:0000259" key="1">
    <source>
        <dbReference type="Pfam" id="PF12867"/>
    </source>
</evidence>